<proteinExistence type="predicted"/>
<sequence>MRNNRPCFVWLFAAVSRLDLADHTPHMVRISAPDELTARRLLVGRYVLSFAGRVPAQEVRHV</sequence>
<dbReference type="NCBIfam" id="NF033153">
    <property type="entry name" value="phage_ICD_like"/>
    <property type="match status" value="1"/>
</dbReference>
<reference evidence="1" key="1">
    <citation type="submission" date="2018-07" db="EMBL/GenBank/DDBJ databases">
        <authorList>
            <consortium name="PulseNet: The National Subtyping Network for Foodborne Disease Surveillance"/>
            <person name="Tarr C.L."/>
            <person name="Trees E."/>
            <person name="Katz L.S."/>
            <person name="Carleton-Romer H.A."/>
            <person name="Stroika S."/>
            <person name="Kucerova Z."/>
            <person name="Roache K.F."/>
            <person name="Sabol A.L."/>
            <person name="Besser J."/>
            <person name="Gerner-Smidt P."/>
        </authorList>
    </citation>
    <scope>NUCLEOTIDE SEQUENCE [LARGE SCALE GENOMIC DNA]</scope>
    <source>
        <strain evidence="1">2012K-0227</strain>
    </source>
</reference>
<protein>
    <submittedName>
        <fullName evidence="1">Host cell division inhibitor Icd-like protein</fullName>
    </submittedName>
</protein>
<evidence type="ECO:0000313" key="1">
    <source>
        <dbReference type="EMBL" id="EBP1763268.1"/>
    </source>
</evidence>
<dbReference type="AlphaFoldDB" id="A0A5U2RR59"/>
<organism evidence="1">
    <name type="scientific">Salmonella enterica</name>
    <name type="common">Salmonella choleraesuis</name>
    <dbReference type="NCBI Taxonomy" id="28901"/>
    <lineage>
        <taxon>Bacteria</taxon>
        <taxon>Pseudomonadati</taxon>
        <taxon>Pseudomonadota</taxon>
        <taxon>Gammaproteobacteria</taxon>
        <taxon>Enterobacterales</taxon>
        <taxon>Enterobacteriaceae</taxon>
        <taxon>Salmonella</taxon>
    </lineage>
</organism>
<dbReference type="EMBL" id="AAGKWS010000005">
    <property type="protein sequence ID" value="EBP1763268.1"/>
    <property type="molecule type" value="Genomic_DNA"/>
</dbReference>
<comment type="caution">
    <text evidence="1">The sequence shown here is derived from an EMBL/GenBank/DDBJ whole genome shotgun (WGS) entry which is preliminary data.</text>
</comment>
<gene>
    <name evidence="1" type="ORF">ND68_12865</name>
</gene>
<accession>A0A5U2RR59</accession>
<name>A0A5U2RR59_SALER</name>
<dbReference type="Proteomes" id="UP000839924">
    <property type="component" value="Unassembled WGS sequence"/>
</dbReference>